<comment type="caution">
    <text evidence="3">The sequence shown here is derived from an EMBL/GenBank/DDBJ whole genome shotgun (WGS) entry which is preliminary data.</text>
</comment>
<gene>
    <name evidence="3" type="primary">atzF</name>
    <name evidence="3" type="ORF">DI392_18260</name>
</gene>
<evidence type="ECO:0000259" key="2">
    <source>
        <dbReference type="Pfam" id="PF21986"/>
    </source>
</evidence>
<proteinExistence type="predicted"/>
<evidence type="ECO:0000313" key="4">
    <source>
        <dbReference type="Proteomes" id="UP000245362"/>
    </source>
</evidence>
<accession>A0A2U3B5A5</accession>
<dbReference type="InterPro" id="IPR036928">
    <property type="entry name" value="AS_sf"/>
</dbReference>
<dbReference type="InterPro" id="IPR000120">
    <property type="entry name" value="Amidase"/>
</dbReference>
<dbReference type="NCBIfam" id="TIGR02713">
    <property type="entry name" value="allophanate_hyd"/>
    <property type="match status" value="1"/>
</dbReference>
<dbReference type="GO" id="GO:0016787">
    <property type="term" value="F:hydrolase activity"/>
    <property type="evidence" value="ECO:0007669"/>
    <property type="project" value="UniProtKB-KW"/>
</dbReference>
<feature type="domain" description="Allophanate hydrolase C-terminal" evidence="2">
    <location>
        <begin position="463"/>
        <end position="584"/>
    </location>
</feature>
<protein>
    <submittedName>
        <fullName evidence="3">Allophanate hydrolase</fullName>
    </submittedName>
</protein>
<keyword evidence="3" id="KW-0378">Hydrolase</keyword>
<dbReference type="Gene3D" id="3.90.1300.10">
    <property type="entry name" value="Amidase signature (AS) domain"/>
    <property type="match status" value="1"/>
</dbReference>
<dbReference type="OrthoDB" id="8872210at2"/>
<dbReference type="NCBIfam" id="NF006043">
    <property type="entry name" value="PRK08186.1"/>
    <property type="match status" value="1"/>
</dbReference>
<dbReference type="Pfam" id="PF21986">
    <property type="entry name" value="AH_C"/>
    <property type="match status" value="1"/>
</dbReference>
<dbReference type="Proteomes" id="UP000245362">
    <property type="component" value="Unassembled WGS sequence"/>
</dbReference>
<dbReference type="PANTHER" id="PTHR11895:SF169">
    <property type="entry name" value="GLUTAMYL-TRNA(GLN) AMIDOTRANSFERASE"/>
    <property type="match status" value="1"/>
</dbReference>
<dbReference type="Gene3D" id="1.20.58.1700">
    <property type="match status" value="1"/>
</dbReference>
<evidence type="ECO:0000313" key="3">
    <source>
        <dbReference type="EMBL" id="PWI31969.1"/>
    </source>
</evidence>
<reference evidence="3 4" key="1">
    <citation type="submission" date="2018-05" db="EMBL/GenBank/DDBJ databases">
        <title>Vibrio limimaris sp. nov., isolated from marine sediment.</title>
        <authorList>
            <person name="Li C.-M."/>
        </authorList>
    </citation>
    <scope>NUCLEOTIDE SEQUENCE [LARGE SCALE GENOMIC DNA]</scope>
    <source>
        <strain evidence="3 4">E4404</strain>
    </source>
</reference>
<keyword evidence="4" id="KW-1185">Reference proteome</keyword>
<dbReference type="PANTHER" id="PTHR11895">
    <property type="entry name" value="TRANSAMIDASE"/>
    <property type="match status" value="1"/>
</dbReference>
<dbReference type="InterPro" id="IPR053844">
    <property type="entry name" value="AH_C"/>
</dbReference>
<dbReference type="Pfam" id="PF01425">
    <property type="entry name" value="Amidase"/>
    <property type="match status" value="1"/>
</dbReference>
<dbReference type="RefSeq" id="WP_109321128.1">
    <property type="nucleotide sequence ID" value="NZ_QFWT01000013.1"/>
</dbReference>
<dbReference type="InterPro" id="IPR014085">
    <property type="entry name" value="Allophanate_hydrolase"/>
</dbReference>
<evidence type="ECO:0000259" key="1">
    <source>
        <dbReference type="Pfam" id="PF01425"/>
    </source>
</evidence>
<dbReference type="EMBL" id="QFWT01000013">
    <property type="protein sequence ID" value="PWI31969.1"/>
    <property type="molecule type" value="Genomic_DNA"/>
</dbReference>
<name>A0A2U3B5A5_9VIBR</name>
<organism evidence="3 4">
    <name type="scientific">Vibrio albus</name>
    <dbReference type="NCBI Taxonomy" id="2200953"/>
    <lineage>
        <taxon>Bacteria</taxon>
        <taxon>Pseudomonadati</taxon>
        <taxon>Pseudomonadota</taxon>
        <taxon>Gammaproteobacteria</taxon>
        <taxon>Vibrionales</taxon>
        <taxon>Vibrionaceae</taxon>
        <taxon>Vibrio</taxon>
    </lineage>
</organism>
<feature type="domain" description="Amidase" evidence="1">
    <location>
        <begin position="34"/>
        <end position="436"/>
    </location>
</feature>
<dbReference type="InterPro" id="IPR023631">
    <property type="entry name" value="Amidase_dom"/>
</dbReference>
<dbReference type="AlphaFoldDB" id="A0A2U3B5A5"/>
<sequence>MMPSTIKQLIEAYRSGEISPFSFLQEKLEQARSDDRNAWISCISDAQLQTYVDALREKDSDTLPLYGVPFAIKDNIDLEGLPTTAGCKEYTYEPESSAFVVAQLIAAGAVPLGKTNLDQFATGLVGTRSPWGEGKNSFNPDYISGGSSSGSAVSVATNQVFFSLGTDTAGSGRVPAAFNNLMGLKASKGLLSCTGVVPACKSLDCVTFFARNADDLSLLYSVAAVYDEQDCYARPTQAPIQPVSGSFNGLKVGIPAAEQLAFFGNEEYQTLFAETQTRMKEMGAELVPFDLQPFIDAAKLLYQGPWVAERYAAVQTFFEEQPKSCLPVIETIIGGATSFSAADTFKAMYKLQAYKVQCDKLLSEVDIVMTPTAGTIYTINEVNADPITLNSNLGYYTNFMNLLDYCSVAIPAGFTDAGLPFGVTLFTRAFADPALLSLAKQWQQDNGLVLGVDGRNSASKTMDLLVCGAHMEGLPLNEQLTSLGGVLKEKTSTSAKYKMYKLAGGPPFRPGVVRDEEQGTDIEVEVWAISTGSIGALLAQIPHPLGLGSVELVSGEWVKGFICEPIGIQGAQDISEYGGWRGFLNSES</sequence>
<dbReference type="Gene3D" id="3.10.490.10">
    <property type="entry name" value="Gamma-glutamyl cyclotransferase-like"/>
    <property type="match status" value="1"/>
</dbReference>
<dbReference type="SUPFAM" id="SSF75304">
    <property type="entry name" value="Amidase signature (AS) enzymes"/>
    <property type="match status" value="1"/>
</dbReference>